<dbReference type="EMBL" id="JAJSOF020000001">
    <property type="protein sequence ID" value="KAJ4451249.1"/>
    <property type="molecule type" value="Genomic_DNA"/>
</dbReference>
<dbReference type="Proteomes" id="UP001148838">
    <property type="component" value="Unassembled WGS sequence"/>
</dbReference>
<feature type="region of interest" description="Disordered" evidence="1">
    <location>
        <begin position="1"/>
        <end position="24"/>
    </location>
</feature>
<evidence type="ECO:0000313" key="3">
    <source>
        <dbReference type="Proteomes" id="UP001148838"/>
    </source>
</evidence>
<protein>
    <submittedName>
        <fullName evidence="2">Uncharacterized protein</fullName>
    </submittedName>
</protein>
<sequence length="98" mass="10890">MVGLCECDNEPPGSLKASTSESPSFTTIKNNRRDVLYGPWALMSSDSGRLSETISIMVMASACPFYGIRTSVILTSPEKCYIYNDVQYELILFLATRH</sequence>
<reference evidence="2 3" key="1">
    <citation type="journal article" date="2022" name="Allergy">
        <title>Genome assembly and annotation of Periplaneta americana reveal a comprehensive cockroach allergen profile.</title>
        <authorList>
            <person name="Wang L."/>
            <person name="Xiong Q."/>
            <person name="Saelim N."/>
            <person name="Wang L."/>
            <person name="Nong W."/>
            <person name="Wan A.T."/>
            <person name="Shi M."/>
            <person name="Liu X."/>
            <person name="Cao Q."/>
            <person name="Hui J.H.L."/>
            <person name="Sookrung N."/>
            <person name="Leung T.F."/>
            <person name="Tungtrongchitr A."/>
            <person name="Tsui S.K.W."/>
        </authorList>
    </citation>
    <scope>NUCLEOTIDE SEQUENCE [LARGE SCALE GENOMIC DNA]</scope>
    <source>
        <strain evidence="2">PWHHKU_190912</strain>
    </source>
</reference>
<evidence type="ECO:0000313" key="2">
    <source>
        <dbReference type="EMBL" id="KAJ4451249.1"/>
    </source>
</evidence>
<comment type="caution">
    <text evidence="2">The sequence shown here is derived from an EMBL/GenBank/DDBJ whole genome shotgun (WGS) entry which is preliminary data.</text>
</comment>
<evidence type="ECO:0000256" key="1">
    <source>
        <dbReference type="SAM" id="MobiDB-lite"/>
    </source>
</evidence>
<name>A0ABQ8U0K1_PERAM</name>
<proteinExistence type="predicted"/>
<keyword evidence="3" id="KW-1185">Reference proteome</keyword>
<accession>A0ABQ8U0K1</accession>
<gene>
    <name evidence="2" type="ORF">ANN_02710</name>
</gene>
<organism evidence="2 3">
    <name type="scientific">Periplaneta americana</name>
    <name type="common">American cockroach</name>
    <name type="synonym">Blatta americana</name>
    <dbReference type="NCBI Taxonomy" id="6978"/>
    <lineage>
        <taxon>Eukaryota</taxon>
        <taxon>Metazoa</taxon>
        <taxon>Ecdysozoa</taxon>
        <taxon>Arthropoda</taxon>
        <taxon>Hexapoda</taxon>
        <taxon>Insecta</taxon>
        <taxon>Pterygota</taxon>
        <taxon>Neoptera</taxon>
        <taxon>Polyneoptera</taxon>
        <taxon>Dictyoptera</taxon>
        <taxon>Blattodea</taxon>
        <taxon>Blattoidea</taxon>
        <taxon>Blattidae</taxon>
        <taxon>Blattinae</taxon>
        <taxon>Periplaneta</taxon>
    </lineage>
</organism>